<dbReference type="GO" id="GO:0019290">
    <property type="term" value="P:siderophore biosynthetic process"/>
    <property type="evidence" value="ECO:0007669"/>
    <property type="project" value="InterPro"/>
</dbReference>
<reference evidence="1 2" key="1">
    <citation type="journal article" date="2011" name="Syst. Appl. Microbiol.">
        <title>Defluviimonas denitrificans gen. nov., sp. nov., and Pararhodobacter aggregans gen. nov., sp. nov., non-phototrophic Rhodobacteraceae from the biofilter of a marine aquaculture.</title>
        <authorList>
            <person name="Foesel B.U."/>
            <person name="Drake H.L."/>
            <person name="Schramm A."/>
        </authorList>
    </citation>
    <scope>NUCLEOTIDE SEQUENCE [LARGE SCALE GENOMIC DNA]</scope>
    <source>
        <strain evidence="1 2">D1-19</strain>
    </source>
</reference>
<proteinExistence type="predicted"/>
<dbReference type="PRINTS" id="PR01397">
    <property type="entry name" value="DHBDHDRGNASE"/>
</dbReference>
<gene>
    <name evidence="1" type="ORF">DDE23_05715</name>
</gene>
<protein>
    <recommendedName>
        <fullName evidence="3">Short-chain dehydrogenase</fullName>
    </recommendedName>
</protein>
<evidence type="ECO:0000313" key="1">
    <source>
        <dbReference type="EMBL" id="PVE48550.1"/>
    </source>
</evidence>
<evidence type="ECO:0000313" key="2">
    <source>
        <dbReference type="Proteomes" id="UP000244810"/>
    </source>
</evidence>
<dbReference type="SUPFAM" id="SSF51735">
    <property type="entry name" value="NAD(P)-binding Rossmann-fold domains"/>
    <property type="match status" value="1"/>
</dbReference>
<organism evidence="1 2">
    <name type="scientific">Pararhodobacter aggregans</name>
    <dbReference type="NCBI Taxonomy" id="404875"/>
    <lineage>
        <taxon>Bacteria</taxon>
        <taxon>Pseudomonadati</taxon>
        <taxon>Pseudomonadota</taxon>
        <taxon>Alphaproteobacteria</taxon>
        <taxon>Rhodobacterales</taxon>
        <taxon>Paracoccaceae</taxon>
        <taxon>Pararhodobacter</taxon>
    </lineage>
</organism>
<dbReference type="RefSeq" id="WP_107750562.1">
    <property type="nucleotide sequence ID" value="NZ_QBKF01000002.1"/>
</dbReference>
<keyword evidence="2" id="KW-1185">Reference proteome</keyword>
<dbReference type="AlphaFoldDB" id="A0A2T7UUV7"/>
<dbReference type="InterPro" id="IPR003560">
    <property type="entry name" value="DHB_DH"/>
</dbReference>
<evidence type="ECO:0008006" key="3">
    <source>
        <dbReference type="Google" id="ProtNLM"/>
    </source>
</evidence>
<dbReference type="InterPro" id="IPR036291">
    <property type="entry name" value="NAD(P)-bd_dom_sf"/>
</dbReference>
<dbReference type="EMBL" id="QDDR01000002">
    <property type="protein sequence ID" value="PVE48550.1"/>
    <property type="molecule type" value="Genomic_DNA"/>
</dbReference>
<dbReference type="Gene3D" id="3.40.50.720">
    <property type="entry name" value="NAD(P)-binding Rossmann-like Domain"/>
    <property type="match status" value="1"/>
</dbReference>
<comment type="caution">
    <text evidence="1">The sequence shown here is derived from an EMBL/GenBank/DDBJ whole genome shotgun (WGS) entry which is preliminary data.</text>
</comment>
<accession>A0A2T7UUV7</accession>
<dbReference type="GO" id="GO:0008667">
    <property type="term" value="F:2,3-dihydro-2,3-dihydroxybenzoate dehydrogenase activity"/>
    <property type="evidence" value="ECO:0007669"/>
    <property type="project" value="InterPro"/>
</dbReference>
<sequence>MALPLLAGKRIAVLGSASGLGLAVAAAAEAAGAEVLGIDGAARFEHLSALYRIEPGETGAAEAVAAALPEGLDGLALLPAMPEGPPARQLAEALALARLLGDLMGPRMAAGGAIVVRGAGDDAQRAGALGAIRAGVSLRPGQGAAFAARWGLDTEPTGTPRLIGWAMQAWAMGRATRWPRIRVNALLTAAPDGRLPTAQAAALGLDPSAGPALAARAAVFLLSDLAAGLTGASLAADGGAGAQLKTSLEGL</sequence>
<name>A0A2T7UUV7_9RHOB</name>
<dbReference type="Proteomes" id="UP000244810">
    <property type="component" value="Unassembled WGS sequence"/>
</dbReference>